<evidence type="ECO:0000313" key="6">
    <source>
        <dbReference type="EMBL" id="CAF4468630.1"/>
    </source>
</evidence>
<organism evidence="3 7">
    <name type="scientific">Rotaria socialis</name>
    <dbReference type="NCBI Taxonomy" id="392032"/>
    <lineage>
        <taxon>Eukaryota</taxon>
        <taxon>Metazoa</taxon>
        <taxon>Spiralia</taxon>
        <taxon>Gnathifera</taxon>
        <taxon>Rotifera</taxon>
        <taxon>Eurotatoria</taxon>
        <taxon>Bdelloidea</taxon>
        <taxon>Philodinida</taxon>
        <taxon>Philodinidae</taxon>
        <taxon>Rotaria</taxon>
    </lineage>
</organism>
<evidence type="ECO:0000313" key="4">
    <source>
        <dbReference type="EMBL" id="CAF3327245.1"/>
    </source>
</evidence>
<feature type="transmembrane region" description="Helical" evidence="2">
    <location>
        <begin position="137"/>
        <end position="156"/>
    </location>
</feature>
<dbReference type="OrthoDB" id="10029961at2759"/>
<dbReference type="Proteomes" id="UP000663851">
    <property type="component" value="Unassembled WGS sequence"/>
</dbReference>
<keyword evidence="2" id="KW-1133">Transmembrane helix</keyword>
<dbReference type="Proteomes" id="UP000663833">
    <property type="component" value="Unassembled WGS sequence"/>
</dbReference>
<dbReference type="Proteomes" id="UP000663873">
    <property type="component" value="Unassembled WGS sequence"/>
</dbReference>
<dbReference type="Proteomes" id="UP000663825">
    <property type="component" value="Unassembled WGS sequence"/>
</dbReference>
<feature type="region of interest" description="Disordered" evidence="1">
    <location>
        <begin position="1"/>
        <end position="31"/>
    </location>
</feature>
<gene>
    <name evidence="6" type="ORF">HFQ381_LOCUS25265</name>
    <name evidence="3" type="ORF">LUA448_LOCUS1076</name>
    <name evidence="4" type="ORF">TIS948_LOCUS20848</name>
    <name evidence="5" type="ORF">UJA718_LOCUS7377</name>
</gene>
<dbReference type="AlphaFoldDB" id="A0A817PX72"/>
<dbReference type="EMBL" id="CAJOBP010000739">
    <property type="protein sequence ID" value="CAF4215006.1"/>
    <property type="molecule type" value="Genomic_DNA"/>
</dbReference>
<evidence type="ECO:0000313" key="8">
    <source>
        <dbReference type="Proteomes" id="UP000663873"/>
    </source>
</evidence>
<feature type="transmembrane region" description="Helical" evidence="2">
    <location>
        <begin position="216"/>
        <end position="242"/>
    </location>
</feature>
<evidence type="ECO:0000256" key="2">
    <source>
        <dbReference type="SAM" id="Phobius"/>
    </source>
</evidence>
<keyword evidence="8" id="KW-1185">Reference proteome</keyword>
<proteinExistence type="predicted"/>
<protein>
    <submittedName>
        <fullName evidence="3">Uncharacterized protein</fullName>
    </submittedName>
</protein>
<feature type="transmembrane region" description="Helical" evidence="2">
    <location>
        <begin position="108"/>
        <end position="131"/>
    </location>
</feature>
<keyword evidence="2" id="KW-0812">Transmembrane</keyword>
<evidence type="ECO:0000313" key="3">
    <source>
        <dbReference type="EMBL" id="CAF3182898.1"/>
    </source>
</evidence>
<name>A0A817PX72_9BILA</name>
<dbReference type="EMBL" id="CAJNXB010003616">
    <property type="protein sequence ID" value="CAF3327245.1"/>
    <property type="molecule type" value="Genomic_DNA"/>
</dbReference>
<dbReference type="EMBL" id="CAJNYD010000024">
    <property type="protein sequence ID" value="CAF3182898.1"/>
    <property type="molecule type" value="Genomic_DNA"/>
</dbReference>
<keyword evidence="2" id="KW-0472">Membrane</keyword>
<feature type="compositionally biased region" description="Polar residues" evidence="1">
    <location>
        <begin position="1"/>
        <end position="25"/>
    </location>
</feature>
<evidence type="ECO:0000313" key="5">
    <source>
        <dbReference type="EMBL" id="CAF4215006.1"/>
    </source>
</evidence>
<evidence type="ECO:0000256" key="1">
    <source>
        <dbReference type="SAM" id="MobiDB-lite"/>
    </source>
</evidence>
<feature type="transmembrane region" description="Helical" evidence="2">
    <location>
        <begin position="177"/>
        <end position="196"/>
    </location>
</feature>
<sequence length="249" mass="27802">MQSHSSITQDSATSEQKSINENSADFQVPPPSYTSVIYKLENSTDENGESLSTQPPSYANIQNPSVFYISNYPGPPLDDGVVQIVTSNPVAAHQTAPIGLILSKKMRIYLNINGVLMICFGMIIVGLQIGLMSAYSMAYYYYGFWAGAIIIFMGMYGLVLNRRSRHIDIRKYFRSHLWQPIFVVIVFGASLFIVLADRCDDKISNIDGVCPHSYETLNTLLITVIALTFIQSIINTIVSTVIQIRYFSQ</sequence>
<accession>A0A817PX72</accession>
<reference evidence="3" key="1">
    <citation type="submission" date="2021-02" db="EMBL/GenBank/DDBJ databases">
        <authorList>
            <person name="Nowell W R."/>
        </authorList>
    </citation>
    <scope>NUCLEOTIDE SEQUENCE</scope>
</reference>
<evidence type="ECO:0000313" key="7">
    <source>
        <dbReference type="Proteomes" id="UP000663833"/>
    </source>
</evidence>
<dbReference type="EMBL" id="CAJOBO010002798">
    <property type="protein sequence ID" value="CAF4468630.1"/>
    <property type="molecule type" value="Genomic_DNA"/>
</dbReference>
<comment type="caution">
    <text evidence="3">The sequence shown here is derived from an EMBL/GenBank/DDBJ whole genome shotgun (WGS) entry which is preliminary data.</text>
</comment>